<dbReference type="AlphaFoldDB" id="A0A3P7HW17"/>
<dbReference type="Proteomes" id="UP000270094">
    <property type="component" value="Unassembled WGS sequence"/>
</dbReference>
<sequence>MKSMSRPHLSGIDKKSLGWSANEDRRVDTILEILKWIPRNAKRPQGRSPIRWADVFVATTEISAVNEYWIWTSRTSPSLLYSSIVDDDSKGRKRMETMLWSA</sequence>
<accession>A0A3P7HW17</accession>
<name>A0A3P7HW17_STRVU</name>
<evidence type="ECO:0000313" key="1">
    <source>
        <dbReference type="EMBL" id="VDM65161.1"/>
    </source>
</evidence>
<evidence type="ECO:0000313" key="2">
    <source>
        <dbReference type="Proteomes" id="UP000270094"/>
    </source>
</evidence>
<keyword evidence="2" id="KW-1185">Reference proteome</keyword>
<reference evidence="1 2" key="1">
    <citation type="submission" date="2018-11" db="EMBL/GenBank/DDBJ databases">
        <authorList>
            <consortium name="Pathogen Informatics"/>
        </authorList>
    </citation>
    <scope>NUCLEOTIDE SEQUENCE [LARGE SCALE GENOMIC DNA]</scope>
</reference>
<organism evidence="1 2">
    <name type="scientific">Strongylus vulgaris</name>
    <name type="common">Blood worm</name>
    <dbReference type="NCBI Taxonomy" id="40348"/>
    <lineage>
        <taxon>Eukaryota</taxon>
        <taxon>Metazoa</taxon>
        <taxon>Ecdysozoa</taxon>
        <taxon>Nematoda</taxon>
        <taxon>Chromadorea</taxon>
        <taxon>Rhabditida</taxon>
        <taxon>Rhabditina</taxon>
        <taxon>Rhabditomorpha</taxon>
        <taxon>Strongyloidea</taxon>
        <taxon>Strongylidae</taxon>
        <taxon>Strongylus</taxon>
    </lineage>
</organism>
<protein>
    <submittedName>
        <fullName evidence="1">Uncharacterized protein</fullName>
    </submittedName>
</protein>
<dbReference type="EMBL" id="UYYB01000224">
    <property type="protein sequence ID" value="VDM65161.1"/>
    <property type="molecule type" value="Genomic_DNA"/>
</dbReference>
<proteinExistence type="predicted"/>
<gene>
    <name evidence="1" type="ORF">SVUK_LOCUS159</name>
</gene>